<dbReference type="NCBIfam" id="NF041895">
    <property type="entry name" value="choice_anch_V"/>
    <property type="match status" value="1"/>
</dbReference>
<feature type="region of interest" description="Disordered" evidence="1">
    <location>
        <begin position="25"/>
        <end position="48"/>
    </location>
</feature>
<gene>
    <name evidence="2" type="ORF">METZ01_LOCUS411717</name>
</gene>
<dbReference type="InterPro" id="IPR042307">
    <property type="entry name" value="Reeler_sf"/>
</dbReference>
<feature type="non-terminal residue" evidence="2">
    <location>
        <position position="140"/>
    </location>
</feature>
<organism evidence="2">
    <name type="scientific">marine metagenome</name>
    <dbReference type="NCBI Taxonomy" id="408172"/>
    <lineage>
        <taxon>unclassified sequences</taxon>
        <taxon>metagenomes</taxon>
        <taxon>ecological metagenomes</taxon>
    </lineage>
</organism>
<name>A0A382WJ88_9ZZZZ</name>
<dbReference type="EMBL" id="UINC01160297">
    <property type="protein sequence ID" value="SVD58863.1"/>
    <property type="molecule type" value="Genomic_DNA"/>
</dbReference>
<dbReference type="AlphaFoldDB" id="A0A382WJ88"/>
<dbReference type="Gene3D" id="2.60.40.4060">
    <property type="entry name" value="Reeler domain"/>
    <property type="match status" value="1"/>
</dbReference>
<evidence type="ECO:0000313" key="2">
    <source>
        <dbReference type="EMBL" id="SVD58863.1"/>
    </source>
</evidence>
<accession>A0A382WJ88</accession>
<reference evidence="2" key="1">
    <citation type="submission" date="2018-05" db="EMBL/GenBank/DDBJ databases">
        <authorList>
            <person name="Lanie J.A."/>
            <person name="Ng W.-L."/>
            <person name="Kazmierczak K.M."/>
            <person name="Andrzejewski T.M."/>
            <person name="Davidsen T.M."/>
            <person name="Wayne K.J."/>
            <person name="Tettelin H."/>
            <person name="Glass J.I."/>
            <person name="Rusch D."/>
            <person name="Podicherti R."/>
            <person name="Tsui H.-C.T."/>
            <person name="Winkler M.E."/>
        </authorList>
    </citation>
    <scope>NUCLEOTIDE SEQUENCE</scope>
</reference>
<protein>
    <recommendedName>
        <fullName evidence="3">Reelin domain-containing protein</fullName>
    </recommendedName>
</protein>
<evidence type="ECO:0008006" key="3">
    <source>
        <dbReference type="Google" id="ProtNLM"/>
    </source>
</evidence>
<evidence type="ECO:0000256" key="1">
    <source>
        <dbReference type="SAM" id="MobiDB-lite"/>
    </source>
</evidence>
<proteinExistence type="predicted"/>
<sequence>MAASIALLIILVGLPPFSFARSGKPSTAANGKSYSGAPGESTCLSGHGDSSNGSLTISNLPDAYQEELAYTIKVKLSQSGRKRWGFVMTALDTDGNQAGTFETADGNTQTFSSGGRQYIGHTSIGTAVGKQDSQTWTLRW</sequence>